<organism evidence="2 3">
    <name type="scientific">Candidatus Schekmanbacteria bacterium RBG_16_38_10</name>
    <dbReference type="NCBI Taxonomy" id="1817879"/>
    <lineage>
        <taxon>Bacteria</taxon>
        <taxon>Candidatus Schekmaniibacteriota</taxon>
    </lineage>
</organism>
<dbReference type="Pfam" id="PF01909">
    <property type="entry name" value="NTP_transf_2"/>
    <property type="match status" value="1"/>
</dbReference>
<accession>A0A1F7RUU8</accession>
<dbReference type="PANTHER" id="PTHR43449">
    <property type="entry name" value="NUCLEOTIDYLTRANSFERASE"/>
    <property type="match status" value="1"/>
</dbReference>
<dbReference type="Proteomes" id="UP000178797">
    <property type="component" value="Unassembled WGS sequence"/>
</dbReference>
<dbReference type="InterPro" id="IPR043519">
    <property type="entry name" value="NT_sf"/>
</dbReference>
<evidence type="ECO:0000313" key="2">
    <source>
        <dbReference type="EMBL" id="OGL44804.1"/>
    </source>
</evidence>
<sequence length="106" mass="12105">MDRKIYLIITKYKQNLEALGIKVKKIILYGSYVSGKIKEESDIDLVVVSDSFRNMDLWERLCLLGQARMGIKIPIEIIGLDEEEFNEEHSGTFIGDEVKAKGVEII</sequence>
<dbReference type="SUPFAM" id="SSF81301">
    <property type="entry name" value="Nucleotidyltransferase"/>
    <property type="match status" value="1"/>
</dbReference>
<evidence type="ECO:0000259" key="1">
    <source>
        <dbReference type="Pfam" id="PF01909"/>
    </source>
</evidence>
<dbReference type="EMBL" id="MGDE01000163">
    <property type="protein sequence ID" value="OGL44804.1"/>
    <property type="molecule type" value="Genomic_DNA"/>
</dbReference>
<name>A0A1F7RUU8_9BACT</name>
<dbReference type="CDD" id="cd05403">
    <property type="entry name" value="NT_KNTase_like"/>
    <property type="match status" value="1"/>
</dbReference>
<dbReference type="GO" id="GO:0016779">
    <property type="term" value="F:nucleotidyltransferase activity"/>
    <property type="evidence" value="ECO:0007669"/>
    <property type="project" value="InterPro"/>
</dbReference>
<protein>
    <recommendedName>
        <fullName evidence="1">Polymerase nucleotidyl transferase domain-containing protein</fullName>
    </recommendedName>
</protein>
<evidence type="ECO:0000313" key="3">
    <source>
        <dbReference type="Proteomes" id="UP000178797"/>
    </source>
</evidence>
<comment type="caution">
    <text evidence="2">The sequence shown here is derived from an EMBL/GenBank/DDBJ whole genome shotgun (WGS) entry which is preliminary data.</text>
</comment>
<proteinExistence type="predicted"/>
<feature type="domain" description="Polymerase nucleotidyl transferase" evidence="1">
    <location>
        <begin position="11"/>
        <end position="56"/>
    </location>
</feature>
<dbReference type="Gene3D" id="3.30.460.10">
    <property type="entry name" value="Beta Polymerase, domain 2"/>
    <property type="match status" value="1"/>
</dbReference>
<dbReference type="AlphaFoldDB" id="A0A1F7RUU8"/>
<reference evidence="2 3" key="1">
    <citation type="journal article" date="2016" name="Nat. Commun.">
        <title>Thousands of microbial genomes shed light on interconnected biogeochemical processes in an aquifer system.</title>
        <authorList>
            <person name="Anantharaman K."/>
            <person name="Brown C.T."/>
            <person name="Hug L.A."/>
            <person name="Sharon I."/>
            <person name="Castelle C.J."/>
            <person name="Probst A.J."/>
            <person name="Thomas B.C."/>
            <person name="Singh A."/>
            <person name="Wilkins M.J."/>
            <person name="Karaoz U."/>
            <person name="Brodie E.L."/>
            <person name="Williams K.H."/>
            <person name="Hubbard S.S."/>
            <person name="Banfield J.F."/>
        </authorList>
    </citation>
    <scope>NUCLEOTIDE SEQUENCE [LARGE SCALE GENOMIC DNA]</scope>
</reference>
<dbReference type="PANTHER" id="PTHR43449:SF1">
    <property type="entry name" value="POLYMERASE BETA NUCLEOTIDYLTRANSFERASE DOMAIN-CONTAINING PROTEIN"/>
    <property type="match status" value="1"/>
</dbReference>
<gene>
    <name evidence="2" type="ORF">A2W05_00625</name>
</gene>
<dbReference type="InterPro" id="IPR002934">
    <property type="entry name" value="Polymerase_NTP_transf_dom"/>
</dbReference>